<reference evidence="2" key="1">
    <citation type="submission" date="2013-05" db="EMBL/GenBank/DDBJ databases">
        <authorList>
            <person name="Yim A.K.Y."/>
            <person name="Chan T.F."/>
            <person name="Ji K.M."/>
            <person name="Liu X.Y."/>
            <person name="Zhou J.W."/>
            <person name="Li R.Q."/>
            <person name="Yang K.Y."/>
            <person name="Li J."/>
            <person name="Li M."/>
            <person name="Law P.T.W."/>
            <person name="Wu Y.L."/>
            <person name="Cai Z.L."/>
            <person name="Qin H."/>
            <person name="Bao Y."/>
            <person name="Leung R.K.K."/>
            <person name="Ng P.K.S."/>
            <person name="Zou J."/>
            <person name="Zhong X.J."/>
            <person name="Ran P.X."/>
            <person name="Zhong N.S."/>
            <person name="Liu Z.G."/>
            <person name="Tsui S.K.W."/>
        </authorList>
    </citation>
    <scope>NUCLEOTIDE SEQUENCE</scope>
    <source>
        <strain evidence="2">Derf</strain>
        <tissue evidence="2">Whole organism</tissue>
    </source>
</reference>
<accession>A0A922L701</accession>
<name>A0A922L701_DERFA</name>
<gene>
    <name evidence="2" type="ORF">DERF_010500</name>
</gene>
<evidence type="ECO:0000313" key="3">
    <source>
        <dbReference type="Proteomes" id="UP000790347"/>
    </source>
</evidence>
<sequence length="138" mass="16477">MECDVQLQQIRGEFDNLQTSQQNLIDKLEQHVRHKQQQIKDLNEECKILKKSNVDKEQFLHEACVQLNLTENEFTKLLEKYKTSQGFISILQNRLDHHKESRKKLINDLTSMMEKIDSNKQDSIKNKTILENMNERKH</sequence>
<organism evidence="2 3">
    <name type="scientific">Dermatophagoides farinae</name>
    <name type="common">American house dust mite</name>
    <dbReference type="NCBI Taxonomy" id="6954"/>
    <lineage>
        <taxon>Eukaryota</taxon>
        <taxon>Metazoa</taxon>
        <taxon>Ecdysozoa</taxon>
        <taxon>Arthropoda</taxon>
        <taxon>Chelicerata</taxon>
        <taxon>Arachnida</taxon>
        <taxon>Acari</taxon>
        <taxon>Acariformes</taxon>
        <taxon>Sarcoptiformes</taxon>
        <taxon>Astigmata</taxon>
        <taxon>Psoroptidia</taxon>
        <taxon>Analgoidea</taxon>
        <taxon>Pyroglyphidae</taxon>
        <taxon>Dermatophagoidinae</taxon>
        <taxon>Dermatophagoides</taxon>
    </lineage>
</organism>
<comment type="caution">
    <text evidence="2">The sequence shown here is derived from an EMBL/GenBank/DDBJ whole genome shotgun (WGS) entry which is preliminary data.</text>
</comment>
<dbReference type="SUPFAM" id="SSF57997">
    <property type="entry name" value="Tropomyosin"/>
    <property type="match status" value="1"/>
</dbReference>
<evidence type="ECO:0000256" key="1">
    <source>
        <dbReference type="SAM" id="Coils"/>
    </source>
</evidence>
<dbReference type="EMBL" id="ASGP02000004">
    <property type="protein sequence ID" value="KAH9512093.1"/>
    <property type="molecule type" value="Genomic_DNA"/>
</dbReference>
<proteinExistence type="predicted"/>
<keyword evidence="1" id="KW-0175">Coiled coil</keyword>
<protein>
    <submittedName>
        <fullName evidence="2">Uncharacterized protein</fullName>
    </submittedName>
</protein>
<reference evidence="2" key="2">
    <citation type="journal article" date="2022" name="Res Sq">
        <title>Comparative Genomics Reveals Insights into the Divergent Evolution of Astigmatic Mites and Household Pest Adaptations.</title>
        <authorList>
            <person name="Xiong Q."/>
            <person name="Wan A.T.-Y."/>
            <person name="Liu X.-Y."/>
            <person name="Fung C.S.-H."/>
            <person name="Xiao X."/>
            <person name="Malainual N."/>
            <person name="Hou J."/>
            <person name="Wang L."/>
            <person name="Wang M."/>
            <person name="Yang K."/>
            <person name="Cui Y."/>
            <person name="Leung E."/>
            <person name="Nong W."/>
            <person name="Shin S.-K."/>
            <person name="Au S."/>
            <person name="Jeong K.Y."/>
            <person name="Chew F.T."/>
            <person name="Hui J."/>
            <person name="Leung T.F."/>
            <person name="Tungtrongchitr A."/>
            <person name="Zhong N."/>
            <person name="Liu Z."/>
            <person name="Tsui S."/>
        </authorList>
    </citation>
    <scope>NUCLEOTIDE SEQUENCE</scope>
    <source>
        <strain evidence="2">Derf</strain>
        <tissue evidence="2">Whole organism</tissue>
    </source>
</reference>
<keyword evidence="3" id="KW-1185">Reference proteome</keyword>
<dbReference type="AlphaFoldDB" id="A0A922L701"/>
<dbReference type="Proteomes" id="UP000790347">
    <property type="component" value="Unassembled WGS sequence"/>
</dbReference>
<feature type="coiled-coil region" evidence="1">
    <location>
        <begin position="25"/>
        <end position="52"/>
    </location>
</feature>
<evidence type="ECO:0000313" key="2">
    <source>
        <dbReference type="EMBL" id="KAH9512093.1"/>
    </source>
</evidence>